<accession>A0A9X2D5Q9</accession>
<feature type="domain" description="L,D-TPase catalytic" evidence="8">
    <location>
        <begin position="120"/>
        <end position="242"/>
    </location>
</feature>
<dbReference type="GO" id="GO:0018104">
    <property type="term" value="P:peptidoglycan-protein cross-linking"/>
    <property type="evidence" value="ECO:0007669"/>
    <property type="project" value="TreeGrafter"/>
</dbReference>
<feature type="compositionally biased region" description="Acidic residues" evidence="7">
    <location>
        <begin position="94"/>
        <end position="104"/>
    </location>
</feature>
<dbReference type="InterPro" id="IPR005490">
    <property type="entry name" value="LD_TPept_cat_dom"/>
</dbReference>
<dbReference type="Proteomes" id="UP001139485">
    <property type="component" value="Unassembled WGS sequence"/>
</dbReference>
<dbReference type="InterPro" id="IPR050979">
    <property type="entry name" value="LD-transpeptidase"/>
</dbReference>
<evidence type="ECO:0000256" key="7">
    <source>
        <dbReference type="SAM" id="MobiDB-lite"/>
    </source>
</evidence>
<dbReference type="GO" id="GO:0005576">
    <property type="term" value="C:extracellular region"/>
    <property type="evidence" value="ECO:0007669"/>
    <property type="project" value="TreeGrafter"/>
</dbReference>
<dbReference type="PANTHER" id="PTHR30582">
    <property type="entry name" value="L,D-TRANSPEPTIDASE"/>
    <property type="match status" value="1"/>
</dbReference>
<dbReference type="CDD" id="cd16913">
    <property type="entry name" value="YkuD_like"/>
    <property type="match status" value="1"/>
</dbReference>
<dbReference type="AlphaFoldDB" id="A0A9X2D5Q9"/>
<organism evidence="9 10">
    <name type="scientific">Nocardioides bruguierae</name>
    <dbReference type="NCBI Taxonomy" id="2945102"/>
    <lineage>
        <taxon>Bacteria</taxon>
        <taxon>Bacillati</taxon>
        <taxon>Actinomycetota</taxon>
        <taxon>Actinomycetes</taxon>
        <taxon>Propionibacteriales</taxon>
        <taxon>Nocardioidaceae</taxon>
        <taxon>Nocardioides</taxon>
    </lineage>
</organism>
<evidence type="ECO:0000313" key="9">
    <source>
        <dbReference type="EMBL" id="MCM0619337.1"/>
    </source>
</evidence>
<dbReference type="SUPFAM" id="SSF141523">
    <property type="entry name" value="L,D-transpeptidase catalytic domain-like"/>
    <property type="match status" value="1"/>
</dbReference>
<dbReference type="RefSeq" id="WP_250826182.1">
    <property type="nucleotide sequence ID" value="NZ_JAMOIL010000002.1"/>
</dbReference>
<dbReference type="Pfam" id="PF03734">
    <property type="entry name" value="YkuD"/>
    <property type="match status" value="1"/>
</dbReference>
<comment type="caution">
    <text evidence="9">The sequence shown here is derived from an EMBL/GenBank/DDBJ whole genome shotgun (WGS) entry which is preliminary data.</text>
</comment>
<evidence type="ECO:0000256" key="4">
    <source>
        <dbReference type="ARBA" id="ARBA00022984"/>
    </source>
</evidence>
<proteinExistence type="predicted"/>
<dbReference type="PANTHER" id="PTHR30582:SF2">
    <property type="entry name" value="L,D-TRANSPEPTIDASE YCIB-RELATED"/>
    <property type="match status" value="1"/>
</dbReference>
<keyword evidence="5 6" id="KW-0961">Cell wall biogenesis/degradation</keyword>
<feature type="compositionally biased region" description="Low complexity" evidence="7">
    <location>
        <begin position="58"/>
        <end position="93"/>
    </location>
</feature>
<reference evidence="9" key="1">
    <citation type="submission" date="2022-05" db="EMBL/GenBank/DDBJ databases">
        <authorList>
            <person name="Tuo L."/>
        </authorList>
    </citation>
    <scope>NUCLEOTIDE SEQUENCE</scope>
    <source>
        <strain evidence="9">BSK12Z-4</strain>
    </source>
</reference>
<evidence type="ECO:0000256" key="5">
    <source>
        <dbReference type="ARBA" id="ARBA00023316"/>
    </source>
</evidence>
<evidence type="ECO:0000259" key="8">
    <source>
        <dbReference type="PROSITE" id="PS52029"/>
    </source>
</evidence>
<evidence type="ECO:0000256" key="6">
    <source>
        <dbReference type="PROSITE-ProRule" id="PRU01373"/>
    </source>
</evidence>
<feature type="active site" description="Nucleophile" evidence="6">
    <location>
        <position position="218"/>
    </location>
</feature>
<dbReference type="GO" id="GO:0008360">
    <property type="term" value="P:regulation of cell shape"/>
    <property type="evidence" value="ECO:0007669"/>
    <property type="project" value="UniProtKB-UniRule"/>
</dbReference>
<protein>
    <submittedName>
        <fullName evidence="9">L,D-transpeptidase</fullName>
    </submittedName>
</protein>
<comment type="pathway">
    <text evidence="1 6">Cell wall biogenesis; peptidoglycan biosynthesis.</text>
</comment>
<keyword evidence="4 6" id="KW-0573">Peptidoglycan synthesis</keyword>
<evidence type="ECO:0000256" key="2">
    <source>
        <dbReference type="ARBA" id="ARBA00022679"/>
    </source>
</evidence>
<keyword evidence="3 6" id="KW-0133">Cell shape</keyword>
<name>A0A9X2D5Q9_9ACTN</name>
<sequence length="243" mass="24794">MVGRHTAPVRPRWGRIGALVGSLALTLGAVLGAVGVLGSTEEPASAEVSVALDPAAASSAPSSVAGPSAGPSTSASTNPSTSPSASASAPASEEPVEEPVEEETASVAFPALPEGSGTGRRAVFSESEQRVWIVGGAGRVRASYLVSGSTLDNLDPGTYEVFSRSRDATGIDGSTMGWFVRFTRGPSGAAIGFHDLPVFDGERVQTLAQLGTPLSHGCIRQKRSDARVMWDFAQLGTTVVVTA</sequence>
<dbReference type="Gene3D" id="2.40.440.10">
    <property type="entry name" value="L,D-transpeptidase catalytic domain-like"/>
    <property type="match status" value="1"/>
</dbReference>
<dbReference type="PROSITE" id="PS52029">
    <property type="entry name" value="LD_TPASE"/>
    <property type="match status" value="1"/>
</dbReference>
<evidence type="ECO:0000313" key="10">
    <source>
        <dbReference type="Proteomes" id="UP001139485"/>
    </source>
</evidence>
<dbReference type="GO" id="GO:0016740">
    <property type="term" value="F:transferase activity"/>
    <property type="evidence" value="ECO:0007669"/>
    <property type="project" value="UniProtKB-KW"/>
</dbReference>
<feature type="region of interest" description="Disordered" evidence="7">
    <location>
        <begin position="58"/>
        <end position="121"/>
    </location>
</feature>
<evidence type="ECO:0000256" key="1">
    <source>
        <dbReference type="ARBA" id="ARBA00004752"/>
    </source>
</evidence>
<feature type="active site" description="Proton donor/acceptor" evidence="6">
    <location>
        <position position="194"/>
    </location>
</feature>
<dbReference type="GO" id="GO:0071555">
    <property type="term" value="P:cell wall organization"/>
    <property type="evidence" value="ECO:0007669"/>
    <property type="project" value="UniProtKB-UniRule"/>
</dbReference>
<dbReference type="InterPro" id="IPR038063">
    <property type="entry name" value="Transpep_catalytic_dom"/>
</dbReference>
<keyword evidence="10" id="KW-1185">Reference proteome</keyword>
<evidence type="ECO:0000256" key="3">
    <source>
        <dbReference type="ARBA" id="ARBA00022960"/>
    </source>
</evidence>
<keyword evidence="2" id="KW-0808">Transferase</keyword>
<gene>
    <name evidence="9" type="ORF">M8330_03375</name>
</gene>
<dbReference type="EMBL" id="JAMOIL010000002">
    <property type="protein sequence ID" value="MCM0619337.1"/>
    <property type="molecule type" value="Genomic_DNA"/>
</dbReference>
<dbReference type="GO" id="GO:0071972">
    <property type="term" value="F:peptidoglycan L,D-transpeptidase activity"/>
    <property type="evidence" value="ECO:0007669"/>
    <property type="project" value="TreeGrafter"/>
</dbReference>